<dbReference type="CDD" id="cd17329">
    <property type="entry name" value="MFS_MdtH_MDR_like"/>
    <property type="match status" value="1"/>
</dbReference>
<keyword evidence="2" id="KW-0813">Transport</keyword>
<feature type="transmembrane region" description="Helical" evidence="7">
    <location>
        <begin position="164"/>
        <end position="184"/>
    </location>
</feature>
<gene>
    <name evidence="9" type="ORF">GJU41_02600</name>
</gene>
<dbReference type="SUPFAM" id="SSF103473">
    <property type="entry name" value="MFS general substrate transporter"/>
    <property type="match status" value="1"/>
</dbReference>
<feature type="transmembrane region" description="Helical" evidence="7">
    <location>
        <begin position="136"/>
        <end position="158"/>
    </location>
</feature>
<dbReference type="Gene3D" id="1.20.1250.20">
    <property type="entry name" value="MFS general substrate transporter like domains"/>
    <property type="match status" value="1"/>
</dbReference>
<feature type="transmembrane region" description="Helical" evidence="7">
    <location>
        <begin position="252"/>
        <end position="271"/>
    </location>
</feature>
<comment type="caution">
    <text evidence="9">The sequence shown here is derived from an EMBL/GenBank/DDBJ whole genome shotgun (WGS) entry which is preliminary data.</text>
</comment>
<evidence type="ECO:0000256" key="7">
    <source>
        <dbReference type="SAM" id="Phobius"/>
    </source>
</evidence>
<dbReference type="Pfam" id="PF07690">
    <property type="entry name" value="MFS_1"/>
    <property type="match status" value="1"/>
</dbReference>
<feature type="transmembrane region" description="Helical" evidence="7">
    <location>
        <begin position="12"/>
        <end position="36"/>
    </location>
</feature>
<keyword evidence="3" id="KW-1003">Cell membrane</keyword>
<feature type="transmembrane region" description="Helical" evidence="7">
    <location>
        <begin position="371"/>
        <end position="391"/>
    </location>
</feature>
<evidence type="ECO:0000256" key="1">
    <source>
        <dbReference type="ARBA" id="ARBA00004651"/>
    </source>
</evidence>
<dbReference type="GO" id="GO:0005886">
    <property type="term" value="C:plasma membrane"/>
    <property type="evidence" value="ECO:0007669"/>
    <property type="project" value="UniProtKB-SubCell"/>
</dbReference>
<keyword evidence="6 7" id="KW-0472">Membrane</keyword>
<reference evidence="9 10" key="1">
    <citation type="submission" date="2019-11" db="EMBL/GenBank/DDBJ databases">
        <title>Bacillus idriensis genome.</title>
        <authorList>
            <person name="Konopka E.N."/>
            <person name="Newman J.D."/>
        </authorList>
    </citation>
    <scope>NUCLEOTIDE SEQUENCE [LARGE SCALE GENOMIC DNA]</scope>
    <source>
        <strain evidence="9 10">DSM 19097</strain>
    </source>
</reference>
<dbReference type="InterPro" id="IPR005829">
    <property type="entry name" value="Sugar_transporter_CS"/>
</dbReference>
<evidence type="ECO:0000256" key="6">
    <source>
        <dbReference type="ARBA" id="ARBA00023136"/>
    </source>
</evidence>
<evidence type="ECO:0000313" key="10">
    <source>
        <dbReference type="Proteomes" id="UP000441585"/>
    </source>
</evidence>
<name>A0A6I2M8U3_9BACI</name>
<feature type="transmembrane region" description="Helical" evidence="7">
    <location>
        <begin position="42"/>
        <end position="64"/>
    </location>
</feature>
<dbReference type="RefSeq" id="WP_070875015.1">
    <property type="nucleotide sequence ID" value="NZ_CAJFZX010000002.1"/>
</dbReference>
<feature type="transmembrane region" description="Helical" evidence="7">
    <location>
        <begin position="76"/>
        <end position="92"/>
    </location>
</feature>
<dbReference type="PANTHER" id="PTHR43414:SF1">
    <property type="entry name" value="PEPTIDE PERMEASE"/>
    <property type="match status" value="1"/>
</dbReference>
<accession>A0A6I2M8U3</accession>
<feature type="transmembrane region" description="Helical" evidence="7">
    <location>
        <begin position="340"/>
        <end position="359"/>
    </location>
</feature>
<feature type="transmembrane region" description="Helical" evidence="7">
    <location>
        <begin position="283"/>
        <end position="300"/>
    </location>
</feature>
<keyword evidence="10" id="KW-1185">Reference proteome</keyword>
<sequence>MKQLKQIHPLGWNILIGTIFGRMATSMSIPFLAIYLTQVKGVSGSMTGTIIAVSSLAGILSSFYGGYLSDKLGRKKVLLTSIFLWVLVFIGFGVADSVLSFFIMNALNGVCRSVFEPTSRALLSDITDQKNKLLIFNLRYAAINVGVVFGPILGIFLGSAKTTFPFYIAAAIYTLYGISLLLTFMKSELEREAAETARIAFREAFQVTRKDKLLLLTLVGIILCITGFSQLTSTLPQYFAMSPQIKDGAKTFSILLSLNAVVVLIIQYPVVRIARNYSPIRSIMLGNVFVGSSLFTFAFVESIWMIGLVVIFFTVGEVLLFSMMDVLIDAISNPDMKGTYFGAMGFTQLGNVLGPWIGGLLLDSYGVSDPSILFGCLMIITLSGLPVLLLVKKEMEKKVKGTMIKQHVHV</sequence>
<dbReference type="PANTHER" id="PTHR43414">
    <property type="entry name" value="MULTIDRUG RESISTANCE PROTEIN MDTG"/>
    <property type="match status" value="1"/>
</dbReference>
<organism evidence="9 10">
    <name type="scientific">Metabacillus idriensis</name>
    <dbReference type="NCBI Taxonomy" id="324768"/>
    <lineage>
        <taxon>Bacteria</taxon>
        <taxon>Bacillati</taxon>
        <taxon>Bacillota</taxon>
        <taxon>Bacilli</taxon>
        <taxon>Bacillales</taxon>
        <taxon>Bacillaceae</taxon>
        <taxon>Metabacillus</taxon>
    </lineage>
</organism>
<evidence type="ECO:0000313" key="9">
    <source>
        <dbReference type="EMBL" id="MRX52851.1"/>
    </source>
</evidence>
<evidence type="ECO:0000256" key="5">
    <source>
        <dbReference type="ARBA" id="ARBA00022989"/>
    </source>
</evidence>
<dbReference type="Proteomes" id="UP000441585">
    <property type="component" value="Unassembled WGS sequence"/>
</dbReference>
<evidence type="ECO:0000256" key="2">
    <source>
        <dbReference type="ARBA" id="ARBA00022448"/>
    </source>
</evidence>
<keyword evidence="4 7" id="KW-0812">Transmembrane</keyword>
<dbReference type="EMBL" id="WKKF01000001">
    <property type="protein sequence ID" value="MRX52851.1"/>
    <property type="molecule type" value="Genomic_DNA"/>
</dbReference>
<keyword evidence="5 7" id="KW-1133">Transmembrane helix</keyword>
<dbReference type="InterPro" id="IPR011701">
    <property type="entry name" value="MFS"/>
</dbReference>
<dbReference type="InterPro" id="IPR020846">
    <property type="entry name" value="MFS_dom"/>
</dbReference>
<feature type="transmembrane region" description="Helical" evidence="7">
    <location>
        <begin position="306"/>
        <end position="328"/>
    </location>
</feature>
<dbReference type="AlphaFoldDB" id="A0A6I2M8U3"/>
<dbReference type="PROSITE" id="PS00216">
    <property type="entry name" value="SUGAR_TRANSPORT_1"/>
    <property type="match status" value="1"/>
</dbReference>
<dbReference type="PROSITE" id="PS50850">
    <property type="entry name" value="MFS"/>
    <property type="match status" value="1"/>
</dbReference>
<evidence type="ECO:0000259" key="8">
    <source>
        <dbReference type="PROSITE" id="PS50850"/>
    </source>
</evidence>
<dbReference type="GO" id="GO:0022857">
    <property type="term" value="F:transmembrane transporter activity"/>
    <property type="evidence" value="ECO:0007669"/>
    <property type="project" value="InterPro"/>
</dbReference>
<proteinExistence type="predicted"/>
<feature type="transmembrane region" description="Helical" evidence="7">
    <location>
        <begin position="213"/>
        <end position="232"/>
    </location>
</feature>
<dbReference type="InterPro" id="IPR036259">
    <property type="entry name" value="MFS_trans_sf"/>
</dbReference>
<evidence type="ECO:0000256" key="4">
    <source>
        <dbReference type="ARBA" id="ARBA00022692"/>
    </source>
</evidence>
<evidence type="ECO:0000256" key="3">
    <source>
        <dbReference type="ARBA" id="ARBA00022475"/>
    </source>
</evidence>
<comment type="subcellular location">
    <subcellularLocation>
        <location evidence="1">Cell membrane</location>
        <topology evidence="1">Multi-pass membrane protein</topology>
    </subcellularLocation>
</comment>
<feature type="domain" description="Major facilitator superfamily (MFS) profile" evidence="8">
    <location>
        <begin position="1"/>
        <end position="396"/>
    </location>
</feature>
<protein>
    <submittedName>
        <fullName evidence="9">MFS transporter</fullName>
    </submittedName>
</protein>